<dbReference type="HOGENOM" id="CLU_097039_2_0_3"/>
<reference evidence="1 2" key="1">
    <citation type="journal article" date="2014" name="Appl. Environ. Microbiol.">
        <title>Elucidation of insertion elements encoded on plasmids and in vitro construction of shuttle vectors from the toxic cyanobacterium Planktothrix.</title>
        <authorList>
            <person name="Christiansen G."/>
            <person name="Goesmann A."/>
            <person name="Kurmayer R."/>
        </authorList>
    </citation>
    <scope>NUCLEOTIDE SEQUENCE [LARGE SCALE GENOMIC DNA]</scope>
    <source>
        <strain evidence="1 2">NIVA-CYA 126/8</strain>
    </source>
</reference>
<dbReference type="STRING" id="388467.A19Y_1975"/>
<dbReference type="eggNOG" id="COG1430">
    <property type="taxonomic scope" value="Bacteria"/>
</dbReference>
<sequence>MTTLNLELLVGFRTGLILASIPKALVSMGFGALGILLVSCSPLLSSVSIAQSVGLGTSVSQSPIITQENRGQMLPITAKAKIGSQVIQLEVARTPQQQALGLMYRTNVADDRGMLFPFAQPRVVGFWMKNCKIPLDMIFLRDDVVKAIQVNALPCEQEPCPTYGPDVPVNQVIELRGGRSQELGVKVGDRIPISFLNSQPSALS</sequence>
<dbReference type="Pfam" id="PF02643">
    <property type="entry name" value="DUF192"/>
    <property type="match status" value="1"/>
</dbReference>
<evidence type="ECO:0000313" key="2">
    <source>
        <dbReference type="Proteomes" id="UP000027395"/>
    </source>
</evidence>
<protein>
    <recommendedName>
        <fullName evidence="3">DUF192 domain-containing protein</fullName>
    </recommendedName>
</protein>
<gene>
    <name evidence="1" type="ORF">A19Y_1975</name>
</gene>
<evidence type="ECO:0008006" key="3">
    <source>
        <dbReference type="Google" id="ProtNLM"/>
    </source>
</evidence>
<dbReference type="InterPro" id="IPR038695">
    <property type="entry name" value="Saro_0823-like_sf"/>
</dbReference>
<dbReference type="AlphaFoldDB" id="A0A073CFP6"/>
<proteinExistence type="predicted"/>
<dbReference type="InterPro" id="IPR003795">
    <property type="entry name" value="DUF192"/>
</dbReference>
<dbReference type="PANTHER" id="PTHR37953:SF1">
    <property type="entry name" value="UPF0127 PROTEIN MJ1496"/>
    <property type="match status" value="1"/>
</dbReference>
<evidence type="ECO:0000313" key="1">
    <source>
        <dbReference type="EMBL" id="KEI66946.1"/>
    </source>
</evidence>
<dbReference type="PATRIC" id="fig|388467.6.peg.1919"/>
<dbReference type="Gene3D" id="2.60.120.1140">
    <property type="entry name" value="Protein of unknown function DUF192"/>
    <property type="match status" value="1"/>
</dbReference>
<accession>A0A073CFP6</accession>
<name>A0A073CFP6_PLAA1</name>
<dbReference type="RefSeq" id="WP_233428074.1">
    <property type="nucleotide sequence ID" value="NZ_CM002803.1"/>
</dbReference>
<dbReference type="EMBL" id="CM002803">
    <property type="protein sequence ID" value="KEI66946.1"/>
    <property type="molecule type" value="Genomic_DNA"/>
</dbReference>
<dbReference type="Proteomes" id="UP000027395">
    <property type="component" value="Chromosome"/>
</dbReference>
<keyword evidence="2" id="KW-1185">Reference proteome</keyword>
<organism evidence="1 2">
    <name type="scientific">Planktothrix agardhii (strain NIVA-CYA 126/8)</name>
    <dbReference type="NCBI Taxonomy" id="388467"/>
    <lineage>
        <taxon>Bacteria</taxon>
        <taxon>Bacillati</taxon>
        <taxon>Cyanobacteriota</taxon>
        <taxon>Cyanophyceae</taxon>
        <taxon>Oscillatoriophycideae</taxon>
        <taxon>Oscillatoriales</taxon>
        <taxon>Microcoleaceae</taxon>
        <taxon>Planktothrix</taxon>
    </lineage>
</organism>
<dbReference type="PANTHER" id="PTHR37953">
    <property type="entry name" value="UPF0127 PROTEIN MJ1496"/>
    <property type="match status" value="1"/>
</dbReference>